<keyword evidence="3" id="KW-0067">ATP-binding</keyword>
<evidence type="ECO:0000256" key="4">
    <source>
        <dbReference type="SAM" id="MobiDB-lite"/>
    </source>
</evidence>
<dbReference type="InterPro" id="IPR006935">
    <property type="entry name" value="Helicase/UvrB_N"/>
</dbReference>
<reference evidence="6" key="1">
    <citation type="submission" date="2017-12" db="EMBL/GenBank/DDBJ databases">
        <title>High-resolution comparative analysis of great ape genomes.</title>
        <authorList>
            <person name="Pollen A."/>
            <person name="Hastie A."/>
            <person name="Hormozdiari F."/>
            <person name="Dougherty M."/>
            <person name="Liu R."/>
            <person name="Chaisson M."/>
            <person name="Hoppe E."/>
            <person name="Hill C."/>
            <person name="Pang A."/>
            <person name="Hillier L."/>
            <person name="Baker C."/>
            <person name="Armstrong J."/>
            <person name="Shendure J."/>
            <person name="Paten B."/>
            <person name="Wilson R."/>
            <person name="Chao H."/>
            <person name="Schneider V."/>
            <person name="Ventura M."/>
            <person name="Kronenberg Z."/>
            <person name="Murali S."/>
            <person name="Gordon D."/>
            <person name="Cantsilieris S."/>
            <person name="Munson K."/>
            <person name="Nelson B."/>
            <person name="Raja A."/>
            <person name="Underwood J."/>
            <person name="Diekhans M."/>
            <person name="Fiddes I."/>
            <person name="Haussler D."/>
            <person name="Eichler E."/>
        </authorList>
    </citation>
    <scope>NUCLEOTIDE SEQUENCE [LARGE SCALE GENOMIC DNA]</scope>
    <source>
        <strain evidence="6">Susie</strain>
    </source>
</reference>
<name>A0A2J8RB10_PONAB</name>
<dbReference type="PANTHER" id="PTHR11472">
    <property type="entry name" value="DNA REPAIR DEAD HELICASE RAD3/XP-D SUBFAMILY MEMBER"/>
    <property type="match status" value="1"/>
</dbReference>
<dbReference type="GO" id="GO:0070182">
    <property type="term" value="F:DNA polymerase binding"/>
    <property type="evidence" value="ECO:0007669"/>
    <property type="project" value="TreeGrafter"/>
</dbReference>
<dbReference type="InterPro" id="IPR027417">
    <property type="entry name" value="P-loop_NTPase"/>
</dbReference>
<dbReference type="GO" id="GO:1904430">
    <property type="term" value="P:negative regulation of t-circle formation"/>
    <property type="evidence" value="ECO:0007669"/>
    <property type="project" value="TreeGrafter"/>
</dbReference>
<dbReference type="GO" id="GO:0045910">
    <property type="term" value="P:negative regulation of DNA recombination"/>
    <property type="evidence" value="ECO:0007669"/>
    <property type="project" value="TreeGrafter"/>
</dbReference>
<dbReference type="GO" id="GO:0005524">
    <property type="term" value="F:ATP binding"/>
    <property type="evidence" value="ECO:0007669"/>
    <property type="project" value="UniProtKB-KW"/>
</dbReference>
<dbReference type="GO" id="GO:0090657">
    <property type="term" value="P:telomeric loop disassembly"/>
    <property type="evidence" value="ECO:0007669"/>
    <property type="project" value="TreeGrafter"/>
</dbReference>
<evidence type="ECO:0000256" key="3">
    <source>
        <dbReference type="ARBA" id="ARBA00022840"/>
    </source>
</evidence>
<dbReference type="InterPro" id="IPR045028">
    <property type="entry name" value="DinG/Rad3-like"/>
</dbReference>
<evidence type="ECO:0000256" key="2">
    <source>
        <dbReference type="ARBA" id="ARBA00022801"/>
    </source>
</evidence>
<dbReference type="EMBL" id="NDHI03003717">
    <property type="protein sequence ID" value="PNJ05681.1"/>
    <property type="molecule type" value="Genomic_DNA"/>
</dbReference>
<dbReference type="CDD" id="cd17970">
    <property type="entry name" value="DEAHc_FancJ"/>
    <property type="match status" value="1"/>
</dbReference>
<feature type="non-terminal residue" evidence="6">
    <location>
        <position position="328"/>
    </location>
</feature>
<keyword evidence="2" id="KW-0378">Hydrolase</keyword>
<dbReference type="FunFam" id="3.40.50.300:FF:000691">
    <property type="entry name" value="Regulator of telomere elongation helicase 1"/>
    <property type="match status" value="1"/>
</dbReference>
<dbReference type="SMART" id="SM00488">
    <property type="entry name" value="DEXDc2"/>
    <property type="match status" value="1"/>
</dbReference>
<evidence type="ECO:0000313" key="6">
    <source>
        <dbReference type="EMBL" id="PNJ05681.1"/>
    </source>
</evidence>
<proteinExistence type="predicted"/>
<dbReference type="SUPFAM" id="SSF52540">
    <property type="entry name" value="P-loop containing nucleoside triphosphate hydrolases"/>
    <property type="match status" value="1"/>
</dbReference>
<gene>
    <name evidence="6" type="ORF">CR201_G0052160</name>
</gene>
<dbReference type="InterPro" id="IPR010614">
    <property type="entry name" value="RAD3-like_helicase_DEAD"/>
</dbReference>
<evidence type="ECO:0000259" key="5">
    <source>
        <dbReference type="PROSITE" id="PS51193"/>
    </source>
</evidence>
<dbReference type="GO" id="GO:0010569">
    <property type="term" value="P:regulation of double-strand break repair via homologous recombination"/>
    <property type="evidence" value="ECO:0007669"/>
    <property type="project" value="TreeGrafter"/>
</dbReference>
<comment type="caution">
    <text evidence="6">The sequence shown here is derived from an EMBL/GenBank/DDBJ whole genome shotgun (WGS) entry which is preliminary data.</text>
</comment>
<dbReference type="GO" id="GO:0003677">
    <property type="term" value="F:DNA binding"/>
    <property type="evidence" value="ECO:0007669"/>
    <property type="project" value="InterPro"/>
</dbReference>
<dbReference type="Pfam" id="PF04851">
    <property type="entry name" value="ResIII"/>
    <property type="match status" value="1"/>
</dbReference>
<dbReference type="PROSITE" id="PS51193">
    <property type="entry name" value="HELICASE_ATP_BIND_2"/>
    <property type="match status" value="1"/>
</dbReference>
<evidence type="ECO:0000256" key="1">
    <source>
        <dbReference type="ARBA" id="ARBA00022741"/>
    </source>
</evidence>
<dbReference type="GO" id="GO:0003678">
    <property type="term" value="F:DNA helicase activity"/>
    <property type="evidence" value="ECO:0007669"/>
    <property type="project" value="InterPro"/>
</dbReference>
<protein>
    <submittedName>
        <fullName evidence="6">RTEL1 isoform 2</fullName>
    </submittedName>
</protein>
<feature type="region of interest" description="Disordered" evidence="4">
    <location>
        <begin position="306"/>
        <end position="328"/>
    </location>
</feature>
<dbReference type="GO" id="GO:0016818">
    <property type="term" value="F:hydrolase activity, acting on acid anhydrides, in phosphorus-containing anhydrides"/>
    <property type="evidence" value="ECO:0007669"/>
    <property type="project" value="InterPro"/>
</dbReference>
<dbReference type="Pfam" id="PF06733">
    <property type="entry name" value="DEAD_2"/>
    <property type="match status" value="1"/>
</dbReference>
<dbReference type="AlphaFoldDB" id="A0A2J8RB10"/>
<sequence>MPKIVLNGVTVDFPFQPYKCQQEYMTKVLECLQQKVNGILESPTGTGKTLCLLCTTLAWREHLRDGISARKIAERVQGELFPDRALSSWGNAAAAAAGDPIACYTDIPKIIYASRTHSQLTQVINELRNTSYRWLTLWVLEAAPPRPMVLSPTRPKVCVLGSREQLCIHPEVKKQESNHIQIHLCRKKVASRSCHFYNNVEEKSLEQELASPILDIEDLVKSGSKHRVCPYYLSRNLKQQADIIFMPYNYLLDAKSRRAHNIDLKGTVVIFDEAHNVEKMCEESASFDLTPHDLASGLDIIDQVLEEQTKTAQQGEPHPEFSADSTSP</sequence>
<feature type="domain" description="Helicase ATP-binding" evidence="5">
    <location>
        <begin position="7"/>
        <end position="318"/>
    </location>
</feature>
<accession>A0A2J8RB10</accession>
<dbReference type="Gene3D" id="3.40.50.300">
    <property type="entry name" value="P-loop containing nucleotide triphosphate hydrolases"/>
    <property type="match status" value="1"/>
</dbReference>
<dbReference type="PANTHER" id="PTHR11472:SF34">
    <property type="entry name" value="REGULATOR OF TELOMERE ELONGATION HELICASE 1"/>
    <property type="match status" value="1"/>
</dbReference>
<dbReference type="GO" id="GO:0005634">
    <property type="term" value="C:nucleus"/>
    <property type="evidence" value="ECO:0007669"/>
    <property type="project" value="TreeGrafter"/>
</dbReference>
<keyword evidence="1" id="KW-0547">Nucleotide-binding</keyword>
<dbReference type="InterPro" id="IPR006554">
    <property type="entry name" value="Helicase-like_DEXD_c2"/>
</dbReference>
<dbReference type="InterPro" id="IPR014013">
    <property type="entry name" value="Helic_SF1/SF2_ATP-bd_DinG/Rad3"/>
</dbReference>
<organism evidence="6">
    <name type="scientific">Pongo abelii</name>
    <name type="common">Sumatran orangutan</name>
    <name type="synonym">Pongo pygmaeus abelii</name>
    <dbReference type="NCBI Taxonomy" id="9601"/>
    <lineage>
        <taxon>Eukaryota</taxon>
        <taxon>Metazoa</taxon>
        <taxon>Chordata</taxon>
        <taxon>Craniata</taxon>
        <taxon>Vertebrata</taxon>
        <taxon>Euteleostomi</taxon>
        <taxon>Mammalia</taxon>
        <taxon>Eutheria</taxon>
        <taxon>Euarchontoglires</taxon>
        <taxon>Primates</taxon>
        <taxon>Haplorrhini</taxon>
        <taxon>Catarrhini</taxon>
        <taxon>Hominidae</taxon>
        <taxon>Pongo</taxon>
    </lineage>
</organism>